<keyword evidence="2" id="KW-1185">Reference proteome</keyword>
<dbReference type="Proteomes" id="UP000218209">
    <property type="component" value="Unassembled WGS sequence"/>
</dbReference>
<gene>
    <name evidence="1" type="ORF">BU14_0183s0001</name>
</gene>
<protein>
    <submittedName>
        <fullName evidence="1">Uncharacterized protein</fullName>
    </submittedName>
</protein>
<evidence type="ECO:0000313" key="1">
    <source>
        <dbReference type="EMBL" id="OSX76608.1"/>
    </source>
</evidence>
<organism evidence="1 2">
    <name type="scientific">Porphyra umbilicalis</name>
    <name type="common">Purple laver</name>
    <name type="synonym">Red alga</name>
    <dbReference type="NCBI Taxonomy" id="2786"/>
    <lineage>
        <taxon>Eukaryota</taxon>
        <taxon>Rhodophyta</taxon>
        <taxon>Bangiophyceae</taxon>
        <taxon>Bangiales</taxon>
        <taxon>Bangiaceae</taxon>
        <taxon>Porphyra</taxon>
    </lineage>
</organism>
<name>A0A1X6P6X5_PORUM</name>
<dbReference type="EMBL" id="KV918860">
    <property type="protein sequence ID" value="OSX76608.1"/>
    <property type="molecule type" value="Genomic_DNA"/>
</dbReference>
<proteinExistence type="predicted"/>
<sequence length="185" mass="20834">MDIARTKIDKLLGRRNLGAMYLHEFERLCAMVVAVPRILSDDCDVSSGVVVMLQLIQVLTVSWRRAIGVHPADERERAAAVLQLSFSLLAPMYAALKPLDPETKKAWVLNLLVDASLSHVRQSVGQAFPTLAMVCHDNIEGTIAEMNRKVPSRRLRWRQTRRRQRCSSWSGLCPCSCPLMPNRTP</sequence>
<dbReference type="AlphaFoldDB" id="A0A1X6P6X5"/>
<reference evidence="1 2" key="1">
    <citation type="submission" date="2017-03" db="EMBL/GenBank/DDBJ databases">
        <title>WGS assembly of Porphyra umbilicalis.</title>
        <authorList>
            <person name="Brawley S.H."/>
            <person name="Blouin N.A."/>
            <person name="Ficko-Blean E."/>
            <person name="Wheeler G.L."/>
            <person name="Lohr M."/>
            <person name="Goodson H.V."/>
            <person name="Jenkins J.W."/>
            <person name="Blaby-Haas C.E."/>
            <person name="Helliwell K.E."/>
            <person name="Chan C."/>
            <person name="Marriage T."/>
            <person name="Bhattacharya D."/>
            <person name="Klein A.S."/>
            <person name="Badis Y."/>
            <person name="Brodie J."/>
            <person name="Cao Y."/>
            <person name="Collen J."/>
            <person name="Dittami S.M."/>
            <person name="Gachon C.M."/>
            <person name="Green B.R."/>
            <person name="Karpowicz S."/>
            <person name="Kim J.W."/>
            <person name="Kudahl U."/>
            <person name="Lin S."/>
            <person name="Michel G."/>
            <person name="Mittag M."/>
            <person name="Olson B.J."/>
            <person name="Pangilinan J."/>
            <person name="Peng Y."/>
            <person name="Qiu H."/>
            <person name="Shu S."/>
            <person name="Singer J.T."/>
            <person name="Smith A.G."/>
            <person name="Sprecher B.N."/>
            <person name="Wagner V."/>
            <person name="Wang W."/>
            <person name="Wang Z.-Y."/>
            <person name="Yan J."/>
            <person name="Yarish C."/>
            <person name="Zoeuner-Riek S."/>
            <person name="Zhuang Y."/>
            <person name="Zou Y."/>
            <person name="Lindquist E.A."/>
            <person name="Grimwood J."/>
            <person name="Barry K."/>
            <person name="Rokhsar D.S."/>
            <person name="Schmutz J."/>
            <person name="Stiller J.W."/>
            <person name="Grossman A.R."/>
            <person name="Prochnik S.E."/>
        </authorList>
    </citation>
    <scope>NUCLEOTIDE SEQUENCE [LARGE SCALE GENOMIC DNA]</scope>
    <source>
        <strain evidence="1">4086291</strain>
    </source>
</reference>
<accession>A0A1X6P6X5</accession>
<evidence type="ECO:0000313" key="2">
    <source>
        <dbReference type="Proteomes" id="UP000218209"/>
    </source>
</evidence>